<accession>A0A0N4ZHL2</accession>
<proteinExistence type="predicted"/>
<feature type="chain" id="PRO_5005891875" evidence="1">
    <location>
        <begin position="22"/>
        <end position="320"/>
    </location>
</feature>
<dbReference type="Proteomes" id="UP000038045">
    <property type="component" value="Unplaced"/>
</dbReference>
<dbReference type="STRING" id="131310.A0A0N4ZHL2"/>
<organism evidence="2 3">
    <name type="scientific">Parastrongyloides trichosuri</name>
    <name type="common">Possum-specific nematode worm</name>
    <dbReference type="NCBI Taxonomy" id="131310"/>
    <lineage>
        <taxon>Eukaryota</taxon>
        <taxon>Metazoa</taxon>
        <taxon>Ecdysozoa</taxon>
        <taxon>Nematoda</taxon>
        <taxon>Chromadorea</taxon>
        <taxon>Rhabditida</taxon>
        <taxon>Tylenchina</taxon>
        <taxon>Panagrolaimomorpha</taxon>
        <taxon>Strongyloidoidea</taxon>
        <taxon>Strongyloididae</taxon>
        <taxon>Parastrongyloides</taxon>
    </lineage>
</organism>
<feature type="signal peptide" evidence="1">
    <location>
        <begin position="1"/>
        <end position="21"/>
    </location>
</feature>
<evidence type="ECO:0000313" key="3">
    <source>
        <dbReference type="WBParaSite" id="PTRK_0000741000.1"/>
    </source>
</evidence>
<sequence>MKKNLLFKLLLLLIFILKSKTILLPSEYKCWGYEDDCNSNLSYSFSKIKCKKDTTAETKKIFFNQGDFGYIKPHISSLASICDSGDNINGSYLECSNHLRFCLGRNIYFDLKSLNIKTTKRYKDDVIHAGEVGGNCKVNFDNKLLKRRVDEKSFLQSWGSELEHFESYDTFNVDNHNCDVIFDKPTVIIKLDASVNLYHHFCDFLNLYASQHINKTFDKNIDILWWDTSAQGYIDETFGSVWKVFSNNKPKELIHYAGKKLCFKNAMFPLLARQIFGLFYNTPIVEGCSGTGLFDSFNIHLMERLNITQNGPILNKMRKK</sequence>
<evidence type="ECO:0000256" key="1">
    <source>
        <dbReference type="SAM" id="SignalP"/>
    </source>
</evidence>
<evidence type="ECO:0000313" key="2">
    <source>
        <dbReference type="Proteomes" id="UP000038045"/>
    </source>
</evidence>
<keyword evidence="1" id="KW-0732">Signal</keyword>
<protein>
    <submittedName>
        <fullName evidence="3">Uncharacterized protein</fullName>
    </submittedName>
</protein>
<reference evidence="3" key="1">
    <citation type="submission" date="2017-02" db="UniProtKB">
        <authorList>
            <consortium name="WormBaseParasite"/>
        </authorList>
    </citation>
    <scope>IDENTIFICATION</scope>
</reference>
<dbReference type="AlphaFoldDB" id="A0A0N4ZHL2"/>
<name>A0A0N4ZHL2_PARTI</name>
<dbReference type="WBParaSite" id="PTRK_0000741000.1">
    <property type="protein sequence ID" value="PTRK_0000741000.1"/>
    <property type="gene ID" value="PTRK_0000741000"/>
</dbReference>
<keyword evidence="2" id="KW-1185">Reference proteome</keyword>